<protein>
    <submittedName>
        <fullName evidence="2">Uncharacterized protein</fullName>
    </submittedName>
</protein>
<keyword evidence="1" id="KW-0812">Transmembrane</keyword>
<feature type="transmembrane region" description="Helical" evidence="1">
    <location>
        <begin position="41"/>
        <end position="60"/>
    </location>
</feature>
<gene>
    <name evidence="2" type="ORF">QQ91_0020160</name>
</gene>
<dbReference type="EMBL" id="JTHE03000115">
    <property type="protein sequence ID" value="MCM1985137.1"/>
    <property type="molecule type" value="Genomic_DNA"/>
</dbReference>
<sequence length="126" mass="13653">MTVAQAPQVRTDKYDFLVIVKSFLIWTFALTVSWFVVGFPIVAIMATLGALGAVVLQAVIPMSSVLVVAGSLLLINVVGILFGAAFLSVRGIRPDQVSWLRWLDANNNESNQPVYAACPLTCDRTL</sequence>
<keyword evidence="1" id="KW-0472">Membrane</keyword>
<feature type="transmembrane region" description="Helical" evidence="1">
    <location>
        <begin position="66"/>
        <end position="89"/>
    </location>
</feature>
<dbReference type="AlphaFoldDB" id="A0ABD4TA45"/>
<name>A0ABD4TA45_9CYAN</name>
<keyword evidence="1" id="KW-1133">Transmembrane helix</keyword>
<evidence type="ECO:0000313" key="2">
    <source>
        <dbReference type="EMBL" id="MCM1985137.1"/>
    </source>
</evidence>
<dbReference type="Proteomes" id="UP000031561">
    <property type="component" value="Unassembled WGS sequence"/>
</dbReference>
<accession>A0ABD4TA45</accession>
<feature type="transmembrane region" description="Helical" evidence="1">
    <location>
        <begin position="16"/>
        <end position="36"/>
    </location>
</feature>
<reference evidence="2 3" key="1">
    <citation type="journal article" date="2015" name="Genome Announc.">
        <title>Draft Genome Sequence of Filamentous Marine Cyanobacterium Lyngbya confervoides Strain BDU141951.</title>
        <authorList>
            <person name="Chandrababunaidu M.M."/>
            <person name="Sen D."/>
            <person name="Tripathy S."/>
        </authorList>
    </citation>
    <scope>NUCLEOTIDE SEQUENCE [LARGE SCALE GENOMIC DNA]</scope>
    <source>
        <strain evidence="2 3">BDU141951</strain>
    </source>
</reference>
<keyword evidence="3" id="KW-1185">Reference proteome</keyword>
<comment type="caution">
    <text evidence="2">The sequence shown here is derived from an EMBL/GenBank/DDBJ whole genome shotgun (WGS) entry which is preliminary data.</text>
</comment>
<dbReference type="RefSeq" id="WP_166283526.1">
    <property type="nucleotide sequence ID" value="NZ_JTHE03000115.1"/>
</dbReference>
<proteinExistence type="predicted"/>
<evidence type="ECO:0000313" key="3">
    <source>
        <dbReference type="Proteomes" id="UP000031561"/>
    </source>
</evidence>
<organism evidence="2 3">
    <name type="scientific">Lyngbya confervoides BDU141951</name>
    <dbReference type="NCBI Taxonomy" id="1574623"/>
    <lineage>
        <taxon>Bacteria</taxon>
        <taxon>Bacillati</taxon>
        <taxon>Cyanobacteriota</taxon>
        <taxon>Cyanophyceae</taxon>
        <taxon>Oscillatoriophycideae</taxon>
        <taxon>Oscillatoriales</taxon>
        <taxon>Microcoleaceae</taxon>
        <taxon>Lyngbya</taxon>
    </lineage>
</organism>
<evidence type="ECO:0000256" key="1">
    <source>
        <dbReference type="SAM" id="Phobius"/>
    </source>
</evidence>